<sequence length="313" mass="35406">MLLASGASIPTIAGAVEEEEEYARSEANSAHYDGYVTDHTDLASEIDIDESEYRRELLNDKWRMLFDKFDPEGFGEIPLEDFLVALKSAEWKAEIPVNKRDILLARAKESKVDAITFQDFVNVLESDELSQEQWRCRGTDGAAACSTVRESYFRTLLARCSVDRSQILPYRCLAISRTVRVLVNNIDELSKYPLWSAGRRNVSKRNKEIVGKRRGRDVAPARSVSIAIHDLTITTDDNIIIPWRIASIWPKRSRNEVSRRKGETVDFVKRTDRGGLVAVKWTDCNVGCLRSFPLFAYLSTTKVPVLEEARGAG</sequence>
<evidence type="ECO:0000259" key="1">
    <source>
        <dbReference type="PROSITE" id="PS50222"/>
    </source>
</evidence>
<accession>A0ABD2CLA2</accession>
<gene>
    <name evidence="2" type="ORF">V1477_005805</name>
</gene>
<dbReference type="InterPro" id="IPR002048">
    <property type="entry name" value="EF_hand_dom"/>
</dbReference>
<dbReference type="EMBL" id="JAYRBN010000039">
    <property type="protein sequence ID" value="KAL2745887.1"/>
    <property type="molecule type" value="Genomic_DNA"/>
</dbReference>
<dbReference type="Gene3D" id="1.10.238.10">
    <property type="entry name" value="EF-hand"/>
    <property type="match status" value="1"/>
</dbReference>
<dbReference type="Proteomes" id="UP001607303">
    <property type="component" value="Unassembled WGS sequence"/>
</dbReference>
<comment type="caution">
    <text evidence="2">The sequence shown here is derived from an EMBL/GenBank/DDBJ whole genome shotgun (WGS) entry which is preliminary data.</text>
</comment>
<dbReference type="AlphaFoldDB" id="A0ABD2CLA2"/>
<dbReference type="SUPFAM" id="SSF47473">
    <property type="entry name" value="EF-hand"/>
    <property type="match status" value="1"/>
</dbReference>
<proteinExistence type="predicted"/>
<reference evidence="2 3" key="1">
    <citation type="journal article" date="2024" name="Ann. Entomol. Soc. Am.">
        <title>Genomic analyses of the southern and eastern yellowjacket wasps (Hymenoptera: Vespidae) reveal evolutionary signatures of social life.</title>
        <authorList>
            <person name="Catto M.A."/>
            <person name="Caine P.B."/>
            <person name="Orr S.E."/>
            <person name="Hunt B.G."/>
            <person name="Goodisman M.A.D."/>
        </authorList>
    </citation>
    <scope>NUCLEOTIDE SEQUENCE [LARGE SCALE GENOMIC DNA]</scope>
    <source>
        <strain evidence="2">232</strain>
        <tissue evidence="2">Head and thorax</tissue>
    </source>
</reference>
<feature type="domain" description="EF-hand" evidence="1">
    <location>
        <begin position="57"/>
        <end position="92"/>
    </location>
</feature>
<name>A0ABD2CLA2_VESMC</name>
<protein>
    <submittedName>
        <fullName evidence="2">Protein rhomboid isoform X1</fullName>
    </submittedName>
</protein>
<keyword evidence="3" id="KW-1185">Reference proteome</keyword>
<evidence type="ECO:0000313" key="2">
    <source>
        <dbReference type="EMBL" id="KAL2745887.1"/>
    </source>
</evidence>
<organism evidence="2 3">
    <name type="scientific">Vespula maculifrons</name>
    <name type="common">Eastern yellow jacket</name>
    <name type="synonym">Wasp</name>
    <dbReference type="NCBI Taxonomy" id="7453"/>
    <lineage>
        <taxon>Eukaryota</taxon>
        <taxon>Metazoa</taxon>
        <taxon>Ecdysozoa</taxon>
        <taxon>Arthropoda</taxon>
        <taxon>Hexapoda</taxon>
        <taxon>Insecta</taxon>
        <taxon>Pterygota</taxon>
        <taxon>Neoptera</taxon>
        <taxon>Endopterygota</taxon>
        <taxon>Hymenoptera</taxon>
        <taxon>Apocrita</taxon>
        <taxon>Aculeata</taxon>
        <taxon>Vespoidea</taxon>
        <taxon>Vespidae</taxon>
        <taxon>Vespinae</taxon>
        <taxon>Vespula</taxon>
    </lineage>
</organism>
<dbReference type="PROSITE" id="PS50222">
    <property type="entry name" value="EF_HAND_2"/>
    <property type="match status" value="1"/>
</dbReference>
<dbReference type="InterPro" id="IPR011992">
    <property type="entry name" value="EF-hand-dom_pair"/>
</dbReference>
<evidence type="ECO:0000313" key="3">
    <source>
        <dbReference type="Proteomes" id="UP001607303"/>
    </source>
</evidence>